<evidence type="ECO:0000256" key="6">
    <source>
        <dbReference type="ARBA" id="ARBA00022989"/>
    </source>
</evidence>
<dbReference type="PANTHER" id="PTHR21716">
    <property type="entry name" value="TRANSMEMBRANE PROTEIN"/>
    <property type="match status" value="1"/>
</dbReference>
<gene>
    <name evidence="10" type="ORF">DK389_05515</name>
</gene>
<organism evidence="10 11">
    <name type="scientific">Methylobacterium durans</name>
    <dbReference type="NCBI Taxonomy" id="2202825"/>
    <lineage>
        <taxon>Bacteria</taxon>
        <taxon>Pseudomonadati</taxon>
        <taxon>Pseudomonadota</taxon>
        <taxon>Alphaproteobacteria</taxon>
        <taxon>Hyphomicrobiales</taxon>
        <taxon>Methylobacteriaceae</taxon>
        <taxon>Methylobacterium</taxon>
    </lineage>
</organism>
<keyword evidence="7 9" id="KW-0472">Membrane</keyword>
<dbReference type="GO" id="GO:0055085">
    <property type="term" value="P:transmembrane transport"/>
    <property type="evidence" value="ECO:0007669"/>
    <property type="project" value="TreeGrafter"/>
</dbReference>
<keyword evidence="6 9" id="KW-1133">Transmembrane helix</keyword>
<reference evidence="11" key="1">
    <citation type="submission" date="2018-05" db="EMBL/GenBank/DDBJ databases">
        <title>Complete Genome Sequence of Methylobacterium sp. 17SD2-17.</title>
        <authorList>
            <person name="Srinivasan S."/>
        </authorList>
    </citation>
    <scope>NUCLEOTIDE SEQUENCE [LARGE SCALE GENOMIC DNA]</scope>
    <source>
        <strain evidence="11">17SD2-17</strain>
    </source>
</reference>
<evidence type="ECO:0000313" key="11">
    <source>
        <dbReference type="Proteomes" id="UP000245926"/>
    </source>
</evidence>
<dbReference type="Pfam" id="PF01594">
    <property type="entry name" value="AI-2E_transport"/>
    <property type="match status" value="1"/>
</dbReference>
<keyword evidence="5 9" id="KW-0812">Transmembrane</keyword>
<feature type="transmembrane region" description="Helical" evidence="9">
    <location>
        <begin position="66"/>
        <end position="88"/>
    </location>
</feature>
<evidence type="ECO:0000313" key="10">
    <source>
        <dbReference type="EMBL" id="AWN44387.1"/>
    </source>
</evidence>
<sequence length="627" mass="67214">MRPPNAESRSGTTVGAGVITTGSVVLAVAVLYFGRDIFVPFALALLLSFALAPPVLWLRRLRLPKVAAIAITVSLAFGLIGGIGFIVAGQLVQLAGNLPAYQDTIKTKLQTLRTDAPGGGVVAQVTETIKDLSQELSEPKPAGSSGTVPGTLTQPKARAPIPVTIEQGAAQPIQIIQTVLGPIIAPLATAGLVIVFVVFILIEREDLRDRFLKLVGADDLQTSSEAINDAAARVSRYLLMQLVVNLTYGVPLGLGLYLIGVPNPFLWGLLAALLRFVPYLGPFLAALFPVALAFAVDPGWSMLGWTIALFLVLELISNNVVEPWLYGTSTGLSSLAIIMAAIFWTSLWGPVGLFLSTPLTVCLVVIGRYVPQLEFLGVLLGSEPVLAPEQRFYQRLLSGNAEEAVEIAENYVDEKSALAFYDEVALPALRLAEVDRRRTTSDKDFRLIVAEGTMAVVREVAEHVRERRPTVATDAADSTEAAAQSEIAEPVEAPDPVLCVAGRTELDEAAAAMLAQILVDDAGVQSRVLPASAISLDALGRLDLTSVKVVCLSYFHPKPEVYVRYVCRRLKRRSPKLKIVAGLWGRTSVKADDLEDVARALAADAVAPSIEEVRRNVLAWRQSPSGL</sequence>
<evidence type="ECO:0000256" key="4">
    <source>
        <dbReference type="ARBA" id="ARBA00022475"/>
    </source>
</evidence>
<feature type="transmembrane region" description="Helical" evidence="9">
    <location>
        <begin position="183"/>
        <end position="202"/>
    </location>
</feature>
<comment type="subcellular location">
    <subcellularLocation>
        <location evidence="1">Cell membrane</location>
        <topology evidence="1">Multi-pass membrane protein</topology>
    </subcellularLocation>
</comment>
<evidence type="ECO:0000256" key="1">
    <source>
        <dbReference type="ARBA" id="ARBA00004651"/>
    </source>
</evidence>
<dbReference type="AlphaFoldDB" id="A0A2U8WDZ8"/>
<proteinExistence type="inferred from homology"/>
<evidence type="ECO:0000256" key="9">
    <source>
        <dbReference type="SAM" id="Phobius"/>
    </source>
</evidence>
<evidence type="ECO:0000256" key="8">
    <source>
        <dbReference type="SAM" id="MobiDB-lite"/>
    </source>
</evidence>
<keyword evidence="3" id="KW-0813">Transport</keyword>
<evidence type="ECO:0000256" key="7">
    <source>
        <dbReference type="ARBA" id="ARBA00023136"/>
    </source>
</evidence>
<dbReference type="EMBL" id="CP029550">
    <property type="protein sequence ID" value="AWN44387.1"/>
    <property type="molecule type" value="Genomic_DNA"/>
</dbReference>
<dbReference type="PANTHER" id="PTHR21716:SF53">
    <property type="entry name" value="PERMEASE PERM-RELATED"/>
    <property type="match status" value="1"/>
</dbReference>
<keyword evidence="4" id="KW-1003">Cell membrane</keyword>
<feature type="transmembrane region" description="Helical" evidence="9">
    <location>
        <begin position="38"/>
        <end position="59"/>
    </location>
</feature>
<protein>
    <submittedName>
        <fullName evidence="10">Phytochrome sensor protein</fullName>
    </submittedName>
</protein>
<evidence type="ECO:0000256" key="3">
    <source>
        <dbReference type="ARBA" id="ARBA00022448"/>
    </source>
</evidence>
<feature type="transmembrane region" description="Helical" evidence="9">
    <location>
        <begin position="265"/>
        <end position="288"/>
    </location>
</feature>
<feature type="transmembrane region" description="Helical" evidence="9">
    <location>
        <begin position="237"/>
        <end position="259"/>
    </location>
</feature>
<dbReference type="GO" id="GO:0005886">
    <property type="term" value="C:plasma membrane"/>
    <property type="evidence" value="ECO:0007669"/>
    <property type="project" value="UniProtKB-SubCell"/>
</dbReference>
<dbReference type="KEGG" id="mets:DK389_05515"/>
<name>A0A2U8WDZ8_9HYPH</name>
<dbReference type="OrthoDB" id="9799225at2"/>
<evidence type="ECO:0000256" key="2">
    <source>
        <dbReference type="ARBA" id="ARBA00009773"/>
    </source>
</evidence>
<dbReference type="Proteomes" id="UP000245926">
    <property type="component" value="Chromosome"/>
</dbReference>
<dbReference type="InterPro" id="IPR002549">
    <property type="entry name" value="AI-2E-like"/>
</dbReference>
<keyword evidence="11" id="KW-1185">Reference proteome</keyword>
<accession>A0A2U8WDZ8</accession>
<feature type="region of interest" description="Disordered" evidence="8">
    <location>
        <begin position="135"/>
        <end position="154"/>
    </location>
</feature>
<feature type="compositionally biased region" description="Polar residues" evidence="8">
    <location>
        <begin position="144"/>
        <end position="154"/>
    </location>
</feature>
<feature type="transmembrane region" description="Helical" evidence="9">
    <location>
        <begin position="12"/>
        <end position="32"/>
    </location>
</feature>
<comment type="similarity">
    <text evidence="2">Belongs to the autoinducer-2 exporter (AI-2E) (TC 2.A.86) family.</text>
</comment>
<evidence type="ECO:0000256" key="5">
    <source>
        <dbReference type="ARBA" id="ARBA00022692"/>
    </source>
</evidence>
<feature type="transmembrane region" description="Helical" evidence="9">
    <location>
        <begin position="300"/>
        <end position="318"/>
    </location>
</feature>